<name>D8SK28_SELML</name>
<evidence type="ECO:0000256" key="1">
    <source>
        <dbReference type="ARBA" id="ARBA00022737"/>
    </source>
</evidence>
<dbReference type="NCBIfam" id="TIGR00756">
    <property type="entry name" value="PPR"/>
    <property type="match status" value="8"/>
</dbReference>
<feature type="repeat" description="PPR" evidence="3">
    <location>
        <begin position="371"/>
        <end position="405"/>
    </location>
</feature>
<dbReference type="FunFam" id="1.25.40.10:FF:000196">
    <property type="entry name" value="Pentatricopeptide repeat-containing protein At4g14850"/>
    <property type="match status" value="1"/>
</dbReference>
<organism evidence="5">
    <name type="scientific">Selaginella moellendorffii</name>
    <name type="common">Spikemoss</name>
    <dbReference type="NCBI Taxonomy" id="88036"/>
    <lineage>
        <taxon>Eukaryota</taxon>
        <taxon>Viridiplantae</taxon>
        <taxon>Streptophyta</taxon>
        <taxon>Embryophyta</taxon>
        <taxon>Tracheophyta</taxon>
        <taxon>Lycopodiopsida</taxon>
        <taxon>Selaginellales</taxon>
        <taxon>Selaginellaceae</taxon>
        <taxon>Selaginella</taxon>
    </lineage>
</organism>
<dbReference type="Pfam" id="PF01535">
    <property type="entry name" value="PPR"/>
    <property type="match status" value="10"/>
</dbReference>
<accession>D8SK28</accession>
<dbReference type="SUPFAM" id="SSF48452">
    <property type="entry name" value="TPR-like"/>
    <property type="match status" value="1"/>
</dbReference>
<keyword evidence="1" id="KW-0677">Repeat</keyword>
<dbReference type="PROSITE" id="PS51375">
    <property type="entry name" value="PPR"/>
    <property type="match status" value="8"/>
</dbReference>
<evidence type="ECO:0000256" key="3">
    <source>
        <dbReference type="PROSITE-ProRule" id="PRU00708"/>
    </source>
</evidence>
<feature type="non-terminal residue" evidence="4">
    <location>
        <position position="917"/>
    </location>
</feature>
<dbReference type="Proteomes" id="UP000001514">
    <property type="component" value="Unassembled WGS sequence"/>
</dbReference>
<dbReference type="GO" id="GO:0005739">
    <property type="term" value="C:mitochondrion"/>
    <property type="evidence" value="ECO:0007669"/>
    <property type="project" value="UniProtKB-ARBA"/>
</dbReference>
<protein>
    <recommendedName>
        <fullName evidence="6">Pentacotripeptide-repeat region of PRORP domain-containing protein</fullName>
    </recommendedName>
</protein>
<dbReference type="FunFam" id="1.25.40.10:FF:000073">
    <property type="entry name" value="Pentatricopeptide repeat-containing protein chloroplastic"/>
    <property type="match status" value="3"/>
</dbReference>
<sequence length="917" mass="101368">ERGTFLALLGLCAKKSAIAEGRFVHSRVEASEFRRDDLVQNATIHMYGKCGCVEDAVSVFQSLDHPSQVSWNSLLAAFARDGQFQQAFQIFQRMKLQGLAPDRITFVTVLDGCSAIGDLSRGKLLHGFVLEAGLERNVMVGTSLIKMYGKCGCVEDARRVFDKLALQDVVSWTSMIMTYVQHDRCVEALELFHRMRPSGVLPNRITYATAISACAHVESMADGKLIHSQVLEDGFESDVVVSCAIVNMYGKCGSLEDAREVFERMPHPNTVSWNAIVAACTQHGCCVEALWYFQRMQLQGGITPDKVTFITILNACSSPATLTFGELLHECILQCGYDTHLIVGNCIMTMYSSCGRIDNAAAFFSTMVERDAISWNTIISGHAQAGFCDEAVHLFRRMLAEGITPDKFTFISIIDGTARMQEAKILSELMVESGVELDVFLVSALINMHSRYGNVREARSLFDDMKDRDIVMWTSIISSYVQHGSSDDALGCTRLMRLEGLMGNDFTLVTALNACASLTALSEGKLIHAHAIERGFAASPAVGNALINMYAKCGCLEEADRVFHQCGKNLVSWNTIAAAYVQRDKWREALQLFQEMQLEGLKADKVSFVTVLNGCSSASEGRKIHNILLETGMESDHIVSTALLNMYTASKSLDEASRIFSRMEFRDIVSWNAMIAGKAEHGLSREAIQMFQRMQLEGVAPDKISFVTVLNAFSGSSPSSLKQARLVEKLISDQGYETDTIVGNAIVSMFGRSGRLAEARRAFERIRERDAASWNVIVTAHAQHGEVEQALKLFRRMQQESSRPDSITLVSVLSACSHGGLIEEGYHHFTSMGREFGIAGSQEHYGCVVDLLARAGRLDQAEELLRKMPVPASYVLWMTLLSACKVQGDEKRAKRVGERVMELDPRRPAAYVVLSSV</sequence>
<feature type="repeat" description="PPR" evidence="3">
    <location>
        <begin position="770"/>
        <end position="804"/>
    </location>
</feature>
<dbReference type="OMA" id="HECILQC"/>
<dbReference type="FunFam" id="1.25.40.10:FF:000031">
    <property type="entry name" value="Pentatricopeptide repeat-containing protein mitochondrial"/>
    <property type="match status" value="1"/>
</dbReference>
<gene>
    <name evidence="4" type="ORF">SELMODRAFT_328</name>
</gene>
<dbReference type="EMBL" id="GL377624">
    <property type="protein sequence ID" value="EFJ15155.1"/>
    <property type="molecule type" value="Genomic_DNA"/>
</dbReference>
<feature type="repeat" description="PPR" evidence="3">
    <location>
        <begin position="168"/>
        <end position="202"/>
    </location>
</feature>
<dbReference type="PANTHER" id="PTHR24015">
    <property type="entry name" value="OS07G0578800 PROTEIN-RELATED"/>
    <property type="match status" value="1"/>
</dbReference>
<comment type="similarity">
    <text evidence="2">Belongs to the PPR family. PCMP-E subfamily.</text>
</comment>
<dbReference type="GO" id="GO:0003729">
    <property type="term" value="F:mRNA binding"/>
    <property type="evidence" value="ECO:0007669"/>
    <property type="project" value="UniProtKB-ARBA"/>
</dbReference>
<dbReference type="KEGG" id="smo:SELMODRAFT_328"/>
<dbReference type="InterPro" id="IPR046960">
    <property type="entry name" value="PPR_At4g14850-like_plant"/>
</dbReference>
<dbReference type="FunFam" id="1.25.40.10:FF:000090">
    <property type="entry name" value="Pentatricopeptide repeat-containing protein, chloroplastic"/>
    <property type="match status" value="1"/>
</dbReference>
<dbReference type="GO" id="GO:0009451">
    <property type="term" value="P:RNA modification"/>
    <property type="evidence" value="ECO:0007669"/>
    <property type="project" value="InterPro"/>
</dbReference>
<keyword evidence="5" id="KW-1185">Reference proteome</keyword>
<dbReference type="Pfam" id="PF13041">
    <property type="entry name" value="PPR_2"/>
    <property type="match status" value="6"/>
</dbReference>
<feature type="repeat" description="PPR" evidence="3">
    <location>
        <begin position="667"/>
        <end position="701"/>
    </location>
</feature>
<evidence type="ECO:0008006" key="6">
    <source>
        <dbReference type="Google" id="ProtNLM"/>
    </source>
</evidence>
<dbReference type="AlphaFoldDB" id="D8SK28"/>
<dbReference type="FunCoup" id="D8SK28">
    <property type="interactions" value="60"/>
</dbReference>
<feature type="repeat" description="PPR" evidence="3">
    <location>
        <begin position="67"/>
        <end position="101"/>
    </location>
</feature>
<dbReference type="Gene3D" id="1.25.40.10">
    <property type="entry name" value="Tetratricopeptide repeat domain"/>
    <property type="match status" value="9"/>
</dbReference>
<feature type="repeat" description="PPR" evidence="3">
    <location>
        <begin position="238"/>
        <end position="272"/>
    </location>
</feature>
<dbReference type="eggNOG" id="KOG4197">
    <property type="taxonomic scope" value="Eukaryota"/>
</dbReference>
<dbReference type="FunFam" id="1.25.40.10:FF:000381">
    <property type="entry name" value="Pentatricopeptide repeat-containing protein"/>
    <property type="match status" value="1"/>
</dbReference>
<feature type="non-terminal residue" evidence="4">
    <location>
        <position position="1"/>
    </location>
</feature>
<dbReference type="PANTHER" id="PTHR24015:SF548">
    <property type="entry name" value="OS08G0340900 PROTEIN"/>
    <property type="match status" value="1"/>
</dbReference>
<feature type="repeat" description="PPR" evidence="3">
    <location>
        <begin position="569"/>
        <end position="603"/>
    </location>
</feature>
<evidence type="ECO:0000256" key="2">
    <source>
        <dbReference type="ARBA" id="ARBA00061659"/>
    </source>
</evidence>
<evidence type="ECO:0000313" key="4">
    <source>
        <dbReference type="EMBL" id="EFJ15155.1"/>
    </source>
</evidence>
<dbReference type="HOGENOM" id="CLU_002706_15_1_1"/>
<proteinExistence type="inferred from homology"/>
<evidence type="ECO:0000313" key="5">
    <source>
        <dbReference type="Proteomes" id="UP000001514"/>
    </source>
</evidence>
<dbReference type="InParanoid" id="D8SK28"/>
<dbReference type="InterPro" id="IPR011990">
    <property type="entry name" value="TPR-like_helical_dom_sf"/>
</dbReference>
<dbReference type="InterPro" id="IPR002885">
    <property type="entry name" value="PPR_rpt"/>
</dbReference>
<feature type="repeat" description="PPR" evidence="3">
    <location>
        <begin position="438"/>
        <end position="472"/>
    </location>
</feature>
<reference evidence="4 5" key="1">
    <citation type="journal article" date="2011" name="Science">
        <title>The Selaginella genome identifies genetic changes associated with the evolution of vascular plants.</title>
        <authorList>
            <person name="Banks J.A."/>
            <person name="Nishiyama T."/>
            <person name="Hasebe M."/>
            <person name="Bowman J.L."/>
            <person name="Gribskov M."/>
            <person name="dePamphilis C."/>
            <person name="Albert V.A."/>
            <person name="Aono N."/>
            <person name="Aoyama T."/>
            <person name="Ambrose B.A."/>
            <person name="Ashton N.W."/>
            <person name="Axtell M.J."/>
            <person name="Barker E."/>
            <person name="Barker M.S."/>
            <person name="Bennetzen J.L."/>
            <person name="Bonawitz N.D."/>
            <person name="Chapple C."/>
            <person name="Cheng C."/>
            <person name="Correa L.G."/>
            <person name="Dacre M."/>
            <person name="DeBarry J."/>
            <person name="Dreyer I."/>
            <person name="Elias M."/>
            <person name="Engstrom E.M."/>
            <person name="Estelle M."/>
            <person name="Feng L."/>
            <person name="Finet C."/>
            <person name="Floyd S.K."/>
            <person name="Frommer W.B."/>
            <person name="Fujita T."/>
            <person name="Gramzow L."/>
            <person name="Gutensohn M."/>
            <person name="Harholt J."/>
            <person name="Hattori M."/>
            <person name="Heyl A."/>
            <person name="Hirai T."/>
            <person name="Hiwatashi Y."/>
            <person name="Ishikawa M."/>
            <person name="Iwata M."/>
            <person name="Karol K.G."/>
            <person name="Koehler B."/>
            <person name="Kolukisaoglu U."/>
            <person name="Kubo M."/>
            <person name="Kurata T."/>
            <person name="Lalonde S."/>
            <person name="Li K."/>
            <person name="Li Y."/>
            <person name="Litt A."/>
            <person name="Lyons E."/>
            <person name="Manning G."/>
            <person name="Maruyama T."/>
            <person name="Michael T.P."/>
            <person name="Mikami K."/>
            <person name="Miyazaki S."/>
            <person name="Morinaga S."/>
            <person name="Murata T."/>
            <person name="Mueller-Roeber B."/>
            <person name="Nelson D.R."/>
            <person name="Obara M."/>
            <person name="Oguri Y."/>
            <person name="Olmstead R.G."/>
            <person name="Onodera N."/>
            <person name="Petersen B.L."/>
            <person name="Pils B."/>
            <person name="Prigge M."/>
            <person name="Rensing S.A."/>
            <person name="Riano-Pachon D.M."/>
            <person name="Roberts A.W."/>
            <person name="Sato Y."/>
            <person name="Scheller H.V."/>
            <person name="Schulz B."/>
            <person name="Schulz C."/>
            <person name="Shakirov E.V."/>
            <person name="Shibagaki N."/>
            <person name="Shinohara N."/>
            <person name="Shippen D.E."/>
            <person name="Soerensen I."/>
            <person name="Sotooka R."/>
            <person name="Sugimoto N."/>
            <person name="Sugita M."/>
            <person name="Sumikawa N."/>
            <person name="Tanurdzic M."/>
            <person name="Theissen G."/>
            <person name="Ulvskov P."/>
            <person name="Wakazuki S."/>
            <person name="Weng J.K."/>
            <person name="Willats W.W."/>
            <person name="Wipf D."/>
            <person name="Wolf P.G."/>
            <person name="Yang L."/>
            <person name="Zimmer A.D."/>
            <person name="Zhu Q."/>
            <person name="Mitros T."/>
            <person name="Hellsten U."/>
            <person name="Loque D."/>
            <person name="Otillar R."/>
            <person name="Salamov A."/>
            <person name="Schmutz J."/>
            <person name="Shapiro H."/>
            <person name="Lindquist E."/>
            <person name="Lucas S."/>
            <person name="Rokhsar D."/>
            <person name="Grigoriev I.V."/>
        </authorList>
    </citation>
    <scope>NUCLEOTIDE SEQUENCE [LARGE SCALE GENOMIC DNA]</scope>
</reference>
<dbReference type="FunFam" id="1.25.40.10:FF:000205">
    <property type="entry name" value="Pentatricopeptide repeat-containing protein, mitochondrial"/>
    <property type="match status" value="1"/>
</dbReference>
<dbReference type="Gramene" id="EFJ15155">
    <property type="protein sequence ID" value="EFJ15155"/>
    <property type="gene ID" value="SELMODRAFT_328"/>
</dbReference>